<dbReference type="InterPro" id="IPR000225">
    <property type="entry name" value="Armadillo"/>
</dbReference>
<keyword evidence="6" id="KW-1185">Reference proteome</keyword>
<evidence type="ECO:0000313" key="6">
    <source>
        <dbReference type="Proteomes" id="UP001177744"/>
    </source>
</evidence>
<dbReference type="Gene3D" id="1.25.10.10">
    <property type="entry name" value="Leucine-rich Repeat Variant"/>
    <property type="match status" value="1"/>
</dbReference>
<evidence type="ECO:0000259" key="4">
    <source>
        <dbReference type="Pfam" id="PF22964"/>
    </source>
</evidence>
<comment type="similarity">
    <text evidence="1">Belongs to the zyg-11 family.</text>
</comment>
<accession>A0AA40LJP6</accession>
<keyword evidence="3" id="KW-0833">Ubl conjugation pathway</keyword>
<dbReference type="Pfam" id="PF22964">
    <property type="entry name" value="ZER1-like_2nd"/>
    <property type="match status" value="1"/>
</dbReference>
<dbReference type="InterPro" id="IPR051341">
    <property type="entry name" value="Zyg-11_UBL_adapter"/>
</dbReference>
<feature type="domain" description="Protein zer-1 homolog-like C-terminal" evidence="4">
    <location>
        <begin position="1"/>
        <end position="229"/>
    </location>
</feature>
<evidence type="ECO:0000256" key="3">
    <source>
        <dbReference type="ARBA" id="ARBA00022786"/>
    </source>
</evidence>
<dbReference type="Proteomes" id="UP001177744">
    <property type="component" value="Unassembled WGS sequence"/>
</dbReference>
<evidence type="ECO:0000256" key="2">
    <source>
        <dbReference type="ARBA" id="ARBA00022614"/>
    </source>
</evidence>
<organism evidence="5 6">
    <name type="scientific">Cnephaeus nilssonii</name>
    <name type="common">Northern bat</name>
    <name type="synonym">Eptesicus nilssonii</name>
    <dbReference type="NCBI Taxonomy" id="3371016"/>
    <lineage>
        <taxon>Eukaryota</taxon>
        <taxon>Metazoa</taxon>
        <taxon>Chordata</taxon>
        <taxon>Craniata</taxon>
        <taxon>Vertebrata</taxon>
        <taxon>Euteleostomi</taxon>
        <taxon>Mammalia</taxon>
        <taxon>Eutheria</taxon>
        <taxon>Laurasiatheria</taxon>
        <taxon>Chiroptera</taxon>
        <taxon>Yangochiroptera</taxon>
        <taxon>Vespertilionidae</taxon>
        <taxon>Cnephaeus</taxon>
    </lineage>
</organism>
<evidence type="ECO:0000256" key="1">
    <source>
        <dbReference type="ARBA" id="ARBA00009420"/>
    </source>
</evidence>
<proteinExistence type="inferred from homology"/>
<dbReference type="SUPFAM" id="SSF48371">
    <property type="entry name" value="ARM repeat"/>
    <property type="match status" value="1"/>
</dbReference>
<dbReference type="InterPro" id="IPR016024">
    <property type="entry name" value="ARM-type_fold"/>
</dbReference>
<protein>
    <recommendedName>
        <fullName evidence="4">Protein zer-1 homolog-like C-terminal domain-containing protein</fullName>
    </recommendedName>
</protein>
<comment type="caution">
    <text evidence="5">The sequence shown here is derived from an EMBL/GenBank/DDBJ whole genome shotgun (WGS) entry which is preliminary data.</text>
</comment>
<dbReference type="InterPro" id="IPR011989">
    <property type="entry name" value="ARM-like"/>
</dbReference>
<dbReference type="AlphaFoldDB" id="A0AA40LJP6"/>
<keyword evidence="2" id="KW-0433">Leucine-rich repeat</keyword>
<reference evidence="5" key="1">
    <citation type="submission" date="2023-06" db="EMBL/GenBank/DDBJ databases">
        <title>Reference genome for the Northern bat (Eptesicus nilssonii), a most northern bat species.</title>
        <authorList>
            <person name="Laine V.N."/>
            <person name="Pulliainen A.T."/>
            <person name="Lilley T.M."/>
        </authorList>
    </citation>
    <scope>NUCLEOTIDE SEQUENCE</scope>
    <source>
        <strain evidence="5">BLF_Eptnil</strain>
        <tissue evidence="5">Kidney</tissue>
    </source>
</reference>
<dbReference type="GO" id="GO:0031462">
    <property type="term" value="C:Cul2-RING ubiquitin ligase complex"/>
    <property type="evidence" value="ECO:0007669"/>
    <property type="project" value="TreeGrafter"/>
</dbReference>
<dbReference type="EMBL" id="JAULJE010000015">
    <property type="protein sequence ID" value="KAK1334078.1"/>
    <property type="molecule type" value="Genomic_DNA"/>
</dbReference>
<dbReference type="PANTHER" id="PTHR12904">
    <property type="match status" value="1"/>
</dbReference>
<name>A0AA40LJP6_CNENI</name>
<sequence length="240" mass="27960">MLKLIQKKLLDKICDQVMEFSWSALWNITDETPDNCEMFLNFNGMRLFLDCLKEFPEKQELHRNMLGLLGNVAEVRELRPQLMTSQFISVFSNLLESKADGIEVSYNACGVLSHIMFDGPEAWGICEPQREEVEERMWAAIQSWDINSRRNINYRSFEPILRLLPQGISPVSQHWATWALYNLVSVYPDKYCPLLIKEGGMPLLKDMIKMATARQETKEMARKVIEHCSNFKEENMDTSR</sequence>
<evidence type="ECO:0000313" key="5">
    <source>
        <dbReference type="EMBL" id="KAK1334078.1"/>
    </source>
</evidence>
<dbReference type="SMART" id="SM00185">
    <property type="entry name" value="ARM"/>
    <property type="match status" value="2"/>
</dbReference>
<dbReference type="PANTHER" id="PTHR12904:SF23">
    <property type="entry name" value="PROTEIN ZER-1 HOMOLOG"/>
    <property type="match status" value="1"/>
</dbReference>
<dbReference type="InterPro" id="IPR055142">
    <property type="entry name" value="ZER1-like_C"/>
</dbReference>
<gene>
    <name evidence="5" type="ORF">QTO34_005078</name>
</gene>